<dbReference type="PANTHER" id="PTHR48045:SF31">
    <property type="entry name" value="UDP-GLYCOSYLTRANSFERASE 76B1-LIKE"/>
    <property type="match status" value="1"/>
</dbReference>
<accession>A0AAE1TC14</accession>
<evidence type="ECO:0000313" key="4">
    <source>
        <dbReference type="EMBL" id="KAK4384516.1"/>
    </source>
</evidence>
<dbReference type="GO" id="GO:0008194">
    <property type="term" value="F:UDP-glycosyltransferase activity"/>
    <property type="evidence" value="ECO:0007669"/>
    <property type="project" value="InterPro"/>
</dbReference>
<dbReference type="CDD" id="cd03784">
    <property type="entry name" value="GT1_Gtf-like"/>
    <property type="match status" value="1"/>
</dbReference>
<dbReference type="SUPFAM" id="SSF53756">
    <property type="entry name" value="UDP-Glycosyltransferase/glycogen phosphorylase"/>
    <property type="match status" value="1"/>
</dbReference>
<evidence type="ECO:0000256" key="1">
    <source>
        <dbReference type="ARBA" id="ARBA00009995"/>
    </source>
</evidence>
<proteinExistence type="inferred from homology"/>
<evidence type="ECO:0000256" key="2">
    <source>
        <dbReference type="ARBA" id="ARBA00022679"/>
    </source>
</evidence>
<dbReference type="Proteomes" id="UP001289374">
    <property type="component" value="Unassembled WGS sequence"/>
</dbReference>
<dbReference type="InterPro" id="IPR002213">
    <property type="entry name" value="UDP_glucos_trans"/>
</dbReference>
<evidence type="ECO:0000256" key="3">
    <source>
        <dbReference type="RuleBase" id="RU003718"/>
    </source>
</evidence>
<reference evidence="4" key="2">
    <citation type="journal article" date="2024" name="Plant">
        <title>Genomic evolution and insights into agronomic trait innovations of Sesamum species.</title>
        <authorList>
            <person name="Miao H."/>
            <person name="Wang L."/>
            <person name="Qu L."/>
            <person name="Liu H."/>
            <person name="Sun Y."/>
            <person name="Le M."/>
            <person name="Wang Q."/>
            <person name="Wei S."/>
            <person name="Zheng Y."/>
            <person name="Lin W."/>
            <person name="Duan Y."/>
            <person name="Cao H."/>
            <person name="Xiong S."/>
            <person name="Wang X."/>
            <person name="Wei L."/>
            <person name="Li C."/>
            <person name="Ma Q."/>
            <person name="Ju M."/>
            <person name="Zhao R."/>
            <person name="Li G."/>
            <person name="Mu C."/>
            <person name="Tian Q."/>
            <person name="Mei H."/>
            <person name="Zhang T."/>
            <person name="Gao T."/>
            <person name="Zhang H."/>
        </authorList>
    </citation>
    <scope>NUCLEOTIDE SEQUENCE</scope>
    <source>
        <strain evidence="4">K16</strain>
    </source>
</reference>
<dbReference type="InterPro" id="IPR035595">
    <property type="entry name" value="UDP_glycos_trans_CS"/>
</dbReference>
<organism evidence="4 5">
    <name type="scientific">Sesamum angolense</name>
    <dbReference type="NCBI Taxonomy" id="2727404"/>
    <lineage>
        <taxon>Eukaryota</taxon>
        <taxon>Viridiplantae</taxon>
        <taxon>Streptophyta</taxon>
        <taxon>Embryophyta</taxon>
        <taxon>Tracheophyta</taxon>
        <taxon>Spermatophyta</taxon>
        <taxon>Magnoliopsida</taxon>
        <taxon>eudicotyledons</taxon>
        <taxon>Gunneridae</taxon>
        <taxon>Pentapetalae</taxon>
        <taxon>asterids</taxon>
        <taxon>lamiids</taxon>
        <taxon>Lamiales</taxon>
        <taxon>Pedaliaceae</taxon>
        <taxon>Sesamum</taxon>
    </lineage>
</organism>
<dbReference type="Gene3D" id="3.40.50.2000">
    <property type="entry name" value="Glycogen Phosphorylase B"/>
    <property type="match status" value="2"/>
</dbReference>
<dbReference type="EMBL" id="JACGWL010000098">
    <property type="protein sequence ID" value="KAK4384516.1"/>
    <property type="molecule type" value="Genomic_DNA"/>
</dbReference>
<protein>
    <submittedName>
        <fullName evidence="4">Cinnamate beta-D-glucosyltransferase</fullName>
    </submittedName>
</protein>
<dbReference type="AlphaFoldDB" id="A0AAE1TC14"/>
<comment type="caution">
    <text evidence="4">The sequence shown here is derived from an EMBL/GenBank/DDBJ whole genome shotgun (WGS) entry which is preliminary data.</text>
</comment>
<dbReference type="Pfam" id="PF00201">
    <property type="entry name" value="UDPGT"/>
    <property type="match status" value="1"/>
</dbReference>
<keyword evidence="2 3" id="KW-0808">Transferase</keyword>
<keyword evidence="5" id="KW-1185">Reference proteome</keyword>
<evidence type="ECO:0000313" key="5">
    <source>
        <dbReference type="Proteomes" id="UP001289374"/>
    </source>
</evidence>
<keyword evidence="3" id="KW-0328">Glycosyltransferase</keyword>
<gene>
    <name evidence="4" type="ORF">Sango_3053200</name>
</gene>
<dbReference type="PANTHER" id="PTHR48045">
    <property type="entry name" value="UDP-GLYCOSYLTRANSFERASE 72B1"/>
    <property type="match status" value="1"/>
</dbReference>
<sequence>MGCEAAAEGAERRAACSAQGFLEKAGDKGKIVKWCPQEQVLAHPSTACFVTHCGWNSTMEALASGVPVVAFPQWGDQVTNAKFLVDVLKVGIRLGKGEAEGKIVPRDEVERCLRTATGGPEAAKMKQNTLKWKKAAEEAVAEGGSSYRSMRDFVDEVVRIGSNRS</sequence>
<dbReference type="PROSITE" id="PS00375">
    <property type="entry name" value="UDPGT"/>
    <property type="match status" value="1"/>
</dbReference>
<name>A0AAE1TC14_9LAMI</name>
<reference evidence="4" key="1">
    <citation type="submission" date="2020-06" db="EMBL/GenBank/DDBJ databases">
        <authorList>
            <person name="Li T."/>
            <person name="Hu X."/>
            <person name="Zhang T."/>
            <person name="Song X."/>
            <person name="Zhang H."/>
            <person name="Dai N."/>
            <person name="Sheng W."/>
            <person name="Hou X."/>
            <person name="Wei L."/>
        </authorList>
    </citation>
    <scope>NUCLEOTIDE SEQUENCE</scope>
    <source>
        <strain evidence="4">K16</strain>
        <tissue evidence="4">Leaf</tissue>
    </source>
</reference>
<comment type="similarity">
    <text evidence="1 3">Belongs to the UDP-glycosyltransferase family.</text>
</comment>